<feature type="repeat" description="ANK" evidence="3">
    <location>
        <begin position="458"/>
        <end position="490"/>
    </location>
</feature>
<dbReference type="PANTHER" id="PTHR24123">
    <property type="entry name" value="ANKYRIN REPEAT-CONTAINING"/>
    <property type="match status" value="1"/>
</dbReference>
<dbReference type="InterPro" id="IPR036770">
    <property type="entry name" value="Ankyrin_rpt-contain_sf"/>
</dbReference>
<dbReference type="Gene3D" id="1.25.40.20">
    <property type="entry name" value="Ankyrin repeat-containing domain"/>
    <property type="match status" value="4"/>
</dbReference>
<dbReference type="SMART" id="SM00248">
    <property type="entry name" value="ANK"/>
    <property type="match status" value="15"/>
</dbReference>
<feature type="repeat" description="ANK" evidence="3">
    <location>
        <begin position="623"/>
        <end position="655"/>
    </location>
</feature>
<feature type="repeat" description="ANK" evidence="3">
    <location>
        <begin position="557"/>
        <end position="589"/>
    </location>
</feature>
<evidence type="ECO:0000256" key="1">
    <source>
        <dbReference type="ARBA" id="ARBA00022737"/>
    </source>
</evidence>
<gene>
    <name evidence="6" type="ORF">PRZ48_002722</name>
</gene>
<evidence type="ECO:0000256" key="4">
    <source>
        <dbReference type="SAM" id="MobiDB-lite"/>
    </source>
</evidence>
<accession>A0ABR0EU18</accession>
<name>A0ABR0EU18_ZASCE</name>
<feature type="repeat" description="ANK" evidence="3">
    <location>
        <begin position="391"/>
        <end position="423"/>
    </location>
</feature>
<dbReference type="Pfam" id="PF00023">
    <property type="entry name" value="Ank"/>
    <property type="match status" value="2"/>
</dbReference>
<organism evidence="6 7">
    <name type="scientific">Zasmidium cellare</name>
    <name type="common">Wine cellar mold</name>
    <name type="synonym">Racodium cellare</name>
    <dbReference type="NCBI Taxonomy" id="395010"/>
    <lineage>
        <taxon>Eukaryota</taxon>
        <taxon>Fungi</taxon>
        <taxon>Dikarya</taxon>
        <taxon>Ascomycota</taxon>
        <taxon>Pezizomycotina</taxon>
        <taxon>Dothideomycetes</taxon>
        <taxon>Dothideomycetidae</taxon>
        <taxon>Mycosphaerellales</taxon>
        <taxon>Mycosphaerellaceae</taxon>
        <taxon>Zasmidium</taxon>
    </lineage>
</organism>
<evidence type="ECO:0008006" key="8">
    <source>
        <dbReference type="Google" id="ProtNLM"/>
    </source>
</evidence>
<evidence type="ECO:0000313" key="6">
    <source>
        <dbReference type="EMBL" id="KAK4504760.1"/>
    </source>
</evidence>
<dbReference type="Pfam" id="PF12796">
    <property type="entry name" value="Ank_2"/>
    <property type="match status" value="4"/>
</dbReference>
<dbReference type="PROSITE" id="PS50297">
    <property type="entry name" value="ANK_REP_REGION"/>
    <property type="match status" value="10"/>
</dbReference>
<keyword evidence="5" id="KW-0732">Signal</keyword>
<proteinExistence type="predicted"/>
<dbReference type="InterPro" id="IPR051165">
    <property type="entry name" value="Multifunctional_ANK_Repeat"/>
</dbReference>
<feature type="repeat" description="ANK" evidence="3">
    <location>
        <begin position="695"/>
        <end position="727"/>
    </location>
</feature>
<sequence length="816" mass="89101">MDPLTAFSLASGVAQLLSFAGALVSAGNEIYRAADGVLLENKDSEEVAKDLQELSSEVSDSQARLLTGQSLGPDEWRLRVIADNCTSIATELITRLDKLKVQGKNRRLKSYKQALMSVWQKDELEKVADRLEKYQRELDTRILFSLRKRLEGQDVRQTEQFKTLDKRAQDLMIAILDGGDRIDIHLTNQDGVLSKILSGQDQILSIVNDRARSPSPAPPYERVASPSGATTTLHEAAKSGDTTQVRKLIRSGAVDVNAKDEHGCTALHLVANADSAKRILSDRQIDLNAEDADGRTALHHAVLKRRADIVRLLLEAGVDKTLEDDKGRTAAFYAVVFPTASWMLRYGHSISARATDHLNNTGLFQLAWIGDVEGTEYFLKNGADVNATNMWNETALTEASRHGDVKVVSLLLSHGGNPDHAGNSQEWTPLLQAVRDNRIEVVPLLLRHGAKLDPRLKSGNNALAEACFRGHLDIARLLVEAGSHVETLTHQGATPLLYASFHGDAEFAKFLLDRGANKEAQGTNGYTPLNKAAERGHPKVLQALLERGATAYTKSKEGFTPMSVAARNGHLECVELLLDAGVDANVQGHRENTPLAEAALAPHSKIAELLISRGARLEIPTDQGFTALCVAASKGADDIVKTLIKSGANIEAAGHAHKHPDWQNTPLLRAAWFGHPTTIAILVELGADIETRDYFGRTALNHAVRHNHTDSVKTLIQKGADVNSQSRDGTSPLHCAAQNGSEELCRILVDAGANPWLRNWKNCTPWIIANHHATDGKVGSVLRPKETEYEDFTKLSEKLPGEIAEYLDTLFSRSSS</sequence>
<dbReference type="PANTHER" id="PTHR24123:SF33">
    <property type="entry name" value="PROTEIN HOS4"/>
    <property type="match status" value="1"/>
</dbReference>
<comment type="caution">
    <text evidence="6">The sequence shown here is derived from an EMBL/GenBank/DDBJ whole genome shotgun (WGS) entry which is preliminary data.</text>
</comment>
<dbReference type="PROSITE" id="PS50088">
    <property type="entry name" value="ANK_REPEAT"/>
    <property type="match status" value="13"/>
</dbReference>
<dbReference type="EMBL" id="JAXOVC010000002">
    <property type="protein sequence ID" value="KAK4504760.1"/>
    <property type="molecule type" value="Genomic_DNA"/>
</dbReference>
<dbReference type="PRINTS" id="PR01415">
    <property type="entry name" value="ANKYRIN"/>
</dbReference>
<dbReference type="Proteomes" id="UP001305779">
    <property type="component" value="Unassembled WGS sequence"/>
</dbReference>
<keyword evidence="1" id="KW-0677">Repeat</keyword>
<feature type="repeat" description="ANK" evidence="3">
    <location>
        <begin position="728"/>
        <end position="760"/>
    </location>
</feature>
<dbReference type="InterPro" id="IPR002110">
    <property type="entry name" value="Ankyrin_rpt"/>
</dbReference>
<keyword evidence="7" id="KW-1185">Reference proteome</keyword>
<evidence type="ECO:0000256" key="5">
    <source>
        <dbReference type="SAM" id="SignalP"/>
    </source>
</evidence>
<keyword evidence="2 3" id="KW-0040">ANK repeat</keyword>
<feature type="repeat" description="ANK" evidence="3">
    <location>
        <begin position="293"/>
        <end position="325"/>
    </location>
</feature>
<evidence type="ECO:0000256" key="3">
    <source>
        <dbReference type="PROSITE-ProRule" id="PRU00023"/>
    </source>
</evidence>
<evidence type="ECO:0000256" key="2">
    <source>
        <dbReference type="ARBA" id="ARBA00023043"/>
    </source>
</evidence>
<feature type="signal peptide" evidence="5">
    <location>
        <begin position="1"/>
        <end position="26"/>
    </location>
</feature>
<feature type="repeat" description="ANK" evidence="3">
    <location>
        <begin position="228"/>
        <end position="261"/>
    </location>
</feature>
<feature type="chain" id="PRO_5047129487" description="Ankyrin repeat protein" evidence="5">
    <location>
        <begin position="27"/>
        <end position="816"/>
    </location>
</feature>
<reference evidence="6 7" key="1">
    <citation type="journal article" date="2023" name="G3 (Bethesda)">
        <title>A chromosome-level genome assembly of Zasmidium syzygii isolated from banana leaves.</title>
        <authorList>
            <person name="van Westerhoven A.C."/>
            <person name="Mehrabi R."/>
            <person name="Talebi R."/>
            <person name="Steentjes M.B.F."/>
            <person name="Corcolon B."/>
            <person name="Chong P.A."/>
            <person name="Kema G.H.J."/>
            <person name="Seidl M.F."/>
        </authorList>
    </citation>
    <scope>NUCLEOTIDE SEQUENCE [LARGE SCALE GENOMIC DNA]</scope>
    <source>
        <strain evidence="6 7">P124</strain>
    </source>
</reference>
<feature type="repeat" description="ANK" evidence="3">
    <location>
        <begin position="491"/>
        <end position="523"/>
    </location>
</feature>
<feature type="repeat" description="ANK" evidence="3">
    <location>
        <begin position="590"/>
        <end position="622"/>
    </location>
</feature>
<protein>
    <recommendedName>
        <fullName evidence="8">Ankyrin repeat protein</fullName>
    </recommendedName>
</protein>
<dbReference type="SUPFAM" id="SSF48403">
    <property type="entry name" value="Ankyrin repeat"/>
    <property type="match status" value="2"/>
</dbReference>
<evidence type="ECO:0000313" key="7">
    <source>
        <dbReference type="Proteomes" id="UP001305779"/>
    </source>
</evidence>
<feature type="repeat" description="ANK" evidence="3">
    <location>
        <begin position="425"/>
        <end position="457"/>
    </location>
</feature>
<feature type="region of interest" description="Disordered" evidence="4">
    <location>
        <begin position="210"/>
        <end position="229"/>
    </location>
</feature>
<feature type="repeat" description="ANK" evidence="3">
    <location>
        <begin position="662"/>
        <end position="694"/>
    </location>
</feature>
<feature type="repeat" description="ANK" evidence="3">
    <location>
        <begin position="524"/>
        <end position="556"/>
    </location>
</feature>